<evidence type="ECO:0000313" key="3">
    <source>
        <dbReference type="EMBL" id="RZR71581.1"/>
    </source>
</evidence>
<feature type="coiled-coil region" evidence="1">
    <location>
        <begin position="210"/>
        <end position="244"/>
    </location>
</feature>
<organism evidence="3">
    <name type="scientific">Ensete ventricosum</name>
    <name type="common">Abyssinian banana</name>
    <name type="synonym">Musa ensete</name>
    <dbReference type="NCBI Taxonomy" id="4639"/>
    <lineage>
        <taxon>Eukaryota</taxon>
        <taxon>Viridiplantae</taxon>
        <taxon>Streptophyta</taxon>
        <taxon>Embryophyta</taxon>
        <taxon>Tracheophyta</taxon>
        <taxon>Spermatophyta</taxon>
        <taxon>Magnoliopsida</taxon>
        <taxon>Liliopsida</taxon>
        <taxon>Zingiberales</taxon>
        <taxon>Musaceae</taxon>
        <taxon>Ensete</taxon>
    </lineage>
</organism>
<name>A0A445MBF5_ENSVE</name>
<dbReference type="EMBL" id="KV875554">
    <property type="protein sequence ID" value="RZR71581.1"/>
    <property type="molecule type" value="Genomic_DNA"/>
</dbReference>
<keyword evidence="1" id="KW-0175">Coiled coil</keyword>
<evidence type="ECO:0000256" key="2">
    <source>
        <dbReference type="SAM" id="MobiDB-lite"/>
    </source>
</evidence>
<sequence length="363" mass="39035">MVSSSVLTLSVDATKLVEIVQGILSVSMGVKDMNEAWLAEVGLSPAPSMFNLDKMKSDGGAGSGSTAPSVASAPATGDVGVSMVKKRPSSGAEVGLRKRLRKAATEQPVDASGSTARTSADKGKGTVELGEGEAPLVLRWSTISGSSPFWTEGPLSGEYLRVALYPTLAKQVYECSSEELMNRAGNQHEKILALWAANKELKASVGQELAATVERWVKELETEIERIQTELESLRSQRRESEQEVGLLCSSLDGARNDGARLEGDVLSLTEAATLLQAELKAEDQKAVAAYKASRGFEYGLEKMGRVSYKFGYRMALERLQGKHPGVMIEPDPFAECSEDAKIEMDLDQPFDDGTPSEKQLTP</sequence>
<accession>A0A445MBF5</accession>
<reference evidence="3" key="1">
    <citation type="journal article" date="2018" name="Data Brief">
        <title>Genome sequence data from 17 accessions of Ensete ventricosum, a staple food crop for millions in Ethiopia.</title>
        <authorList>
            <person name="Yemataw Z."/>
            <person name="Muzemil S."/>
            <person name="Ambachew D."/>
            <person name="Tripathi L."/>
            <person name="Tesfaye K."/>
            <person name="Chala A."/>
            <person name="Farbos A."/>
            <person name="O'Neill P."/>
            <person name="Moore K."/>
            <person name="Grant M."/>
            <person name="Studholme D.J."/>
        </authorList>
    </citation>
    <scope>NUCLEOTIDE SEQUENCE [LARGE SCALE GENOMIC DNA]</scope>
    <source>
        <tissue evidence="3">Leaf</tissue>
    </source>
</reference>
<feature type="region of interest" description="Disordered" evidence="2">
    <location>
        <begin position="343"/>
        <end position="363"/>
    </location>
</feature>
<gene>
    <name evidence="3" type="ORF">BHM03_00005933</name>
</gene>
<protein>
    <submittedName>
        <fullName evidence="3">Uncharacterized protein</fullName>
    </submittedName>
</protein>
<dbReference type="AlphaFoldDB" id="A0A445MBF5"/>
<dbReference type="Proteomes" id="UP000290560">
    <property type="component" value="Unassembled WGS sequence"/>
</dbReference>
<feature type="compositionally biased region" description="Low complexity" evidence="2">
    <location>
        <begin position="64"/>
        <end position="77"/>
    </location>
</feature>
<feature type="region of interest" description="Disordered" evidence="2">
    <location>
        <begin position="54"/>
        <end position="127"/>
    </location>
</feature>
<evidence type="ECO:0000256" key="1">
    <source>
        <dbReference type="SAM" id="Coils"/>
    </source>
</evidence>
<proteinExistence type="predicted"/>